<feature type="region of interest" description="Disordered" evidence="1">
    <location>
        <begin position="33"/>
        <end position="67"/>
    </location>
</feature>
<dbReference type="RefSeq" id="WP_349302456.1">
    <property type="nucleotide sequence ID" value="NZ_JBEDNP010000025.1"/>
</dbReference>
<accession>A0ABV1K1N6</accession>
<keyword evidence="3" id="KW-1185">Reference proteome</keyword>
<dbReference type="Proteomes" id="UP001464923">
    <property type="component" value="Unassembled WGS sequence"/>
</dbReference>
<evidence type="ECO:0000256" key="1">
    <source>
        <dbReference type="SAM" id="MobiDB-lite"/>
    </source>
</evidence>
<evidence type="ECO:0008006" key="4">
    <source>
        <dbReference type="Google" id="ProtNLM"/>
    </source>
</evidence>
<name>A0ABV1K1N6_9PSEU</name>
<organism evidence="2 3">
    <name type="scientific">Pseudonocardia tropica</name>
    <dbReference type="NCBI Taxonomy" id="681289"/>
    <lineage>
        <taxon>Bacteria</taxon>
        <taxon>Bacillati</taxon>
        <taxon>Actinomycetota</taxon>
        <taxon>Actinomycetes</taxon>
        <taxon>Pseudonocardiales</taxon>
        <taxon>Pseudonocardiaceae</taxon>
        <taxon>Pseudonocardia</taxon>
    </lineage>
</organism>
<dbReference type="EMBL" id="JBEDNP010000025">
    <property type="protein sequence ID" value="MEQ3542139.1"/>
    <property type="molecule type" value="Genomic_DNA"/>
</dbReference>
<comment type="caution">
    <text evidence="2">The sequence shown here is derived from an EMBL/GenBank/DDBJ whole genome shotgun (WGS) entry which is preliminary data.</text>
</comment>
<sequence>MFLWADQLRVRSSWLYEWWSDAETIGLTLTDKNTVDKTTDDNSGGAPAGRDGSGLGGVRDEWRLESR</sequence>
<gene>
    <name evidence="2" type="ORF">WHI96_25320</name>
</gene>
<protein>
    <recommendedName>
        <fullName evidence="4">Transposase</fullName>
    </recommendedName>
</protein>
<feature type="compositionally biased region" description="Basic and acidic residues" evidence="1">
    <location>
        <begin position="58"/>
        <end position="67"/>
    </location>
</feature>
<evidence type="ECO:0000313" key="3">
    <source>
        <dbReference type="Proteomes" id="UP001464923"/>
    </source>
</evidence>
<evidence type="ECO:0000313" key="2">
    <source>
        <dbReference type="EMBL" id="MEQ3542139.1"/>
    </source>
</evidence>
<reference evidence="2 3" key="1">
    <citation type="submission" date="2024-03" db="EMBL/GenBank/DDBJ databases">
        <title>Draft genome sequence of Pseudonocardia tropica JCM 19149.</title>
        <authorList>
            <person name="Butdee W."/>
            <person name="Duangmal K."/>
        </authorList>
    </citation>
    <scope>NUCLEOTIDE SEQUENCE [LARGE SCALE GENOMIC DNA]</scope>
    <source>
        <strain evidence="2 3">JCM 19149</strain>
    </source>
</reference>
<proteinExistence type="predicted"/>